<comment type="caution">
    <text evidence="2">The sequence shown here is derived from an EMBL/GenBank/DDBJ whole genome shotgun (WGS) entry which is preliminary data.</text>
</comment>
<evidence type="ECO:0000313" key="2">
    <source>
        <dbReference type="EMBL" id="KAF9505909.1"/>
    </source>
</evidence>
<dbReference type="InterPro" id="IPR032710">
    <property type="entry name" value="NTF2-like_dom_sf"/>
</dbReference>
<evidence type="ECO:0000259" key="1">
    <source>
        <dbReference type="PROSITE" id="PS50177"/>
    </source>
</evidence>
<protein>
    <recommendedName>
        <fullName evidence="1">NTF2 domain-containing protein</fullName>
    </recommendedName>
</protein>
<gene>
    <name evidence="2" type="ORF">BS47DRAFT_1374220</name>
</gene>
<name>A0A9P6AHI1_9AGAM</name>
<organism evidence="2 3">
    <name type="scientific">Hydnum rufescens UP504</name>
    <dbReference type="NCBI Taxonomy" id="1448309"/>
    <lineage>
        <taxon>Eukaryota</taxon>
        <taxon>Fungi</taxon>
        <taxon>Dikarya</taxon>
        <taxon>Basidiomycota</taxon>
        <taxon>Agaricomycotina</taxon>
        <taxon>Agaricomycetes</taxon>
        <taxon>Cantharellales</taxon>
        <taxon>Hydnaceae</taxon>
        <taxon>Hydnum</taxon>
    </lineage>
</organism>
<dbReference type="Gene3D" id="3.10.450.50">
    <property type="match status" value="1"/>
</dbReference>
<dbReference type="InterPro" id="IPR018222">
    <property type="entry name" value="Nuclear_transport_factor_2_euk"/>
</dbReference>
<reference evidence="2" key="1">
    <citation type="journal article" date="2020" name="Nat. Commun.">
        <title>Large-scale genome sequencing of mycorrhizal fungi provides insights into the early evolution of symbiotic traits.</title>
        <authorList>
            <person name="Miyauchi S."/>
            <person name="Kiss E."/>
            <person name="Kuo A."/>
            <person name="Drula E."/>
            <person name="Kohler A."/>
            <person name="Sanchez-Garcia M."/>
            <person name="Morin E."/>
            <person name="Andreopoulos B."/>
            <person name="Barry K.W."/>
            <person name="Bonito G."/>
            <person name="Buee M."/>
            <person name="Carver A."/>
            <person name="Chen C."/>
            <person name="Cichocki N."/>
            <person name="Clum A."/>
            <person name="Culley D."/>
            <person name="Crous P.W."/>
            <person name="Fauchery L."/>
            <person name="Girlanda M."/>
            <person name="Hayes R.D."/>
            <person name="Keri Z."/>
            <person name="LaButti K."/>
            <person name="Lipzen A."/>
            <person name="Lombard V."/>
            <person name="Magnuson J."/>
            <person name="Maillard F."/>
            <person name="Murat C."/>
            <person name="Nolan M."/>
            <person name="Ohm R.A."/>
            <person name="Pangilinan J."/>
            <person name="Pereira M.F."/>
            <person name="Perotto S."/>
            <person name="Peter M."/>
            <person name="Pfister S."/>
            <person name="Riley R."/>
            <person name="Sitrit Y."/>
            <person name="Stielow J.B."/>
            <person name="Szollosi G."/>
            <person name="Zifcakova L."/>
            <person name="Stursova M."/>
            <person name="Spatafora J.W."/>
            <person name="Tedersoo L."/>
            <person name="Vaario L.M."/>
            <person name="Yamada A."/>
            <person name="Yan M."/>
            <person name="Wang P."/>
            <person name="Xu J."/>
            <person name="Bruns T."/>
            <person name="Baldrian P."/>
            <person name="Vilgalys R."/>
            <person name="Dunand C."/>
            <person name="Henrissat B."/>
            <person name="Grigoriev I.V."/>
            <person name="Hibbett D."/>
            <person name="Nagy L.G."/>
            <person name="Martin F.M."/>
        </authorList>
    </citation>
    <scope>NUCLEOTIDE SEQUENCE</scope>
    <source>
        <strain evidence="2">UP504</strain>
    </source>
</reference>
<keyword evidence="3" id="KW-1185">Reference proteome</keyword>
<dbReference type="InterPro" id="IPR002075">
    <property type="entry name" value="NTF2_dom"/>
</dbReference>
<dbReference type="PROSITE" id="PS50177">
    <property type="entry name" value="NTF2_DOMAIN"/>
    <property type="match status" value="1"/>
</dbReference>
<dbReference type="CDD" id="cd00780">
    <property type="entry name" value="NTF2"/>
    <property type="match status" value="1"/>
</dbReference>
<evidence type="ECO:0000313" key="3">
    <source>
        <dbReference type="Proteomes" id="UP000886523"/>
    </source>
</evidence>
<dbReference type="Pfam" id="PF02136">
    <property type="entry name" value="NTF2"/>
    <property type="match status" value="1"/>
</dbReference>
<dbReference type="Proteomes" id="UP000886523">
    <property type="component" value="Unassembled WGS sequence"/>
</dbReference>
<dbReference type="SUPFAM" id="SSF54427">
    <property type="entry name" value="NTF2-like"/>
    <property type="match status" value="1"/>
</dbReference>
<proteinExistence type="predicted"/>
<dbReference type="OrthoDB" id="25408at2759"/>
<dbReference type="PANTHER" id="PTHR12612">
    <property type="entry name" value="NUCLEAR TRANSPORT FACTOR 2"/>
    <property type="match status" value="1"/>
</dbReference>
<accession>A0A9P6AHI1</accession>
<dbReference type="GO" id="GO:0006913">
    <property type="term" value="P:nucleocytoplasmic transport"/>
    <property type="evidence" value="ECO:0007669"/>
    <property type="project" value="InterPro"/>
</dbReference>
<sequence>MTTGKVARSDVDVANRGAENFVRIFYAAYDSAQRGETVPKFYRPNTTFNWNGTHIKGDEIRDFLLKIPPTKHEVQSYDCHAVPGTQPPSLLIVVSGTVAHGTSMDANSKTLENIPRAFSQTFLLLPEVPGPIGQAAEPKYFVITDSMRFVG</sequence>
<feature type="domain" description="NTF2" evidence="1">
    <location>
        <begin position="17"/>
        <end position="149"/>
    </location>
</feature>
<dbReference type="InterPro" id="IPR045875">
    <property type="entry name" value="NTF2"/>
</dbReference>
<dbReference type="AlphaFoldDB" id="A0A9P6AHI1"/>
<dbReference type="EMBL" id="MU129132">
    <property type="protein sequence ID" value="KAF9505909.1"/>
    <property type="molecule type" value="Genomic_DNA"/>
</dbReference>